<organism evidence="1">
    <name type="scientific">Salvia splendens</name>
    <name type="common">Scarlet sage</name>
    <dbReference type="NCBI Taxonomy" id="180675"/>
    <lineage>
        <taxon>Eukaryota</taxon>
        <taxon>Viridiplantae</taxon>
        <taxon>Streptophyta</taxon>
        <taxon>Embryophyta</taxon>
        <taxon>Tracheophyta</taxon>
        <taxon>Spermatophyta</taxon>
        <taxon>Magnoliopsida</taxon>
        <taxon>eudicotyledons</taxon>
        <taxon>Gunneridae</taxon>
        <taxon>Pentapetalae</taxon>
        <taxon>asterids</taxon>
        <taxon>lamiids</taxon>
        <taxon>Lamiales</taxon>
        <taxon>Lamiaceae</taxon>
        <taxon>Nepetoideae</taxon>
        <taxon>Mentheae</taxon>
        <taxon>Salviinae</taxon>
        <taxon>Salvia</taxon>
        <taxon>Salvia subgen. Calosphace</taxon>
        <taxon>core Calosphace</taxon>
    </lineage>
</organism>
<keyword evidence="2" id="KW-1185">Reference proteome</keyword>
<comment type="caution">
    <text evidence="1">The sequence shown here is derived from an EMBL/GenBank/DDBJ whole genome shotgun (WGS) entry which is preliminary data.</text>
</comment>
<sequence>MLLAGPQPDTVREAVMVKLLQRRRLAKKMATDGGVVGREIGGKRGRARCGDNGEWSIYMLKDKQNVYQELLLRPTAPHFVRKRAIYLVPAKINNVSAHKFAIRIVT</sequence>
<accession>A0A8X8WBQ9</accession>
<dbReference type="EMBL" id="PNBA02000019">
    <property type="protein sequence ID" value="KAG6391735.1"/>
    <property type="molecule type" value="Genomic_DNA"/>
</dbReference>
<name>A0A8X8WBQ9_SALSN</name>
<reference evidence="1" key="1">
    <citation type="submission" date="2018-01" db="EMBL/GenBank/DDBJ databases">
        <authorList>
            <person name="Mao J.F."/>
        </authorList>
    </citation>
    <scope>NUCLEOTIDE SEQUENCE</scope>
    <source>
        <strain evidence="1">Huo1</strain>
        <tissue evidence="1">Leaf</tissue>
    </source>
</reference>
<proteinExistence type="predicted"/>
<evidence type="ECO:0000313" key="2">
    <source>
        <dbReference type="Proteomes" id="UP000298416"/>
    </source>
</evidence>
<gene>
    <name evidence="1" type="ORF">SASPL_149494</name>
</gene>
<dbReference type="Proteomes" id="UP000298416">
    <property type="component" value="Unassembled WGS sequence"/>
</dbReference>
<protein>
    <submittedName>
        <fullName evidence="1">Uncharacterized protein</fullName>
    </submittedName>
</protein>
<reference evidence="1" key="2">
    <citation type="submission" date="2020-08" db="EMBL/GenBank/DDBJ databases">
        <title>Plant Genome Project.</title>
        <authorList>
            <person name="Zhang R.-G."/>
        </authorList>
    </citation>
    <scope>NUCLEOTIDE SEQUENCE</scope>
    <source>
        <strain evidence="1">Huo1</strain>
        <tissue evidence="1">Leaf</tissue>
    </source>
</reference>
<evidence type="ECO:0000313" key="1">
    <source>
        <dbReference type="EMBL" id="KAG6391735.1"/>
    </source>
</evidence>
<dbReference type="AlphaFoldDB" id="A0A8X8WBQ9"/>